<proteinExistence type="predicted"/>
<protein>
    <submittedName>
        <fullName evidence="2">Zinc metallopeptidase</fullName>
    </submittedName>
</protein>
<organism evidence="2 3">
    <name type="scientific">Candidatus Merdivicinus excrementipullorum</name>
    <dbReference type="NCBI Taxonomy" id="2840867"/>
    <lineage>
        <taxon>Bacteria</taxon>
        <taxon>Bacillati</taxon>
        <taxon>Bacillota</taxon>
        <taxon>Clostridia</taxon>
        <taxon>Eubacteriales</taxon>
        <taxon>Oscillospiraceae</taxon>
        <taxon>Oscillospiraceae incertae sedis</taxon>
        <taxon>Candidatus Merdivicinus</taxon>
    </lineage>
</organism>
<keyword evidence="1" id="KW-0472">Membrane</keyword>
<comment type="caution">
    <text evidence="2">The sequence shown here is derived from an EMBL/GenBank/DDBJ whole genome shotgun (WGS) entry which is preliminary data.</text>
</comment>
<reference evidence="2" key="1">
    <citation type="submission" date="2020-10" db="EMBL/GenBank/DDBJ databases">
        <authorList>
            <person name="Gilroy R."/>
        </authorList>
    </citation>
    <scope>NUCLEOTIDE SEQUENCE</scope>
    <source>
        <strain evidence="2">CHK199-13235</strain>
    </source>
</reference>
<accession>A0A9D1FNN1</accession>
<feature type="transmembrane region" description="Helical" evidence="1">
    <location>
        <begin position="137"/>
        <end position="166"/>
    </location>
</feature>
<feature type="transmembrane region" description="Helical" evidence="1">
    <location>
        <begin position="199"/>
        <end position="223"/>
    </location>
</feature>
<sequence>MLWGFVDVTYLVFLLPAALIALWAQMRLKSTYAKYGQMFNREGLTGAQAARMILDRNGLQHIRIERVSGNLTDHYSPKENVIRLSDSTYDAATIGAVGVAAHETGHAIQYDVGYFPIRLRNGIIPLCQIGSQLSWPLFLLGLIFQQGILLDIGIVLFCLATLFQIITLPVEFNASRRAMETLEGESMLAQDELKGARKVLTAAAMTYVAALVTALAHLLRMLVLRNRNDNR</sequence>
<dbReference type="PANTHER" id="PTHR36434">
    <property type="entry name" value="MEMBRANE PROTEASE YUGP-RELATED"/>
    <property type="match status" value="1"/>
</dbReference>
<reference evidence="2" key="2">
    <citation type="journal article" date="2021" name="PeerJ">
        <title>Extensive microbial diversity within the chicken gut microbiome revealed by metagenomics and culture.</title>
        <authorList>
            <person name="Gilroy R."/>
            <person name="Ravi A."/>
            <person name="Getino M."/>
            <person name="Pursley I."/>
            <person name="Horton D.L."/>
            <person name="Alikhan N.F."/>
            <person name="Baker D."/>
            <person name="Gharbi K."/>
            <person name="Hall N."/>
            <person name="Watson M."/>
            <person name="Adriaenssens E.M."/>
            <person name="Foster-Nyarko E."/>
            <person name="Jarju S."/>
            <person name="Secka A."/>
            <person name="Antonio M."/>
            <person name="Oren A."/>
            <person name="Chaudhuri R.R."/>
            <person name="La Ragione R."/>
            <person name="Hildebrand F."/>
            <person name="Pallen M.J."/>
        </authorList>
    </citation>
    <scope>NUCLEOTIDE SEQUENCE</scope>
    <source>
        <strain evidence="2">CHK199-13235</strain>
    </source>
</reference>
<evidence type="ECO:0000313" key="3">
    <source>
        <dbReference type="Proteomes" id="UP000824002"/>
    </source>
</evidence>
<keyword evidence="1" id="KW-0812">Transmembrane</keyword>
<name>A0A9D1FNN1_9FIRM</name>
<dbReference type="InterPro" id="IPR007395">
    <property type="entry name" value="Zn_peptidase_2"/>
</dbReference>
<dbReference type="AlphaFoldDB" id="A0A9D1FNN1"/>
<dbReference type="EMBL" id="DVJP01000068">
    <property type="protein sequence ID" value="HIS77156.1"/>
    <property type="molecule type" value="Genomic_DNA"/>
</dbReference>
<dbReference type="Pfam" id="PF04298">
    <property type="entry name" value="Zn_peptidase_2"/>
    <property type="match status" value="1"/>
</dbReference>
<dbReference type="PANTHER" id="PTHR36434:SF1">
    <property type="entry name" value="MEMBRANE PROTEASE YUGP-RELATED"/>
    <property type="match status" value="1"/>
</dbReference>
<evidence type="ECO:0000256" key="1">
    <source>
        <dbReference type="SAM" id="Phobius"/>
    </source>
</evidence>
<keyword evidence="1" id="KW-1133">Transmembrane helix</keyword>
<evidence type="ECO:0000313" key="2">
    <source>
        <dbReference type="EMBL" id="HIS77156.1"/>
    </source>
</evidence>
<feature type="transmembrane region" description="Helical" evidence="1">
    <location>
        <begin position="6"/>
        <end position="24"/>
    </location>
</feature>
<dbReference type="Proteomes" id="UP000824002">
    <property type="component" value="Unassembled WGS sequence"/>
</dbReference>
<gene>
    <name evidence="2" type="ORF">IAB51_10195</name>
</gene>